<feature type="domain" description="Cardiolipin synthase N-terminal" evidence="8">
    <location>
        <begin position="14"/>
        <end position="59"/>
    </location>
</feature>
<evidence type="ECO:0000256" key="5">
    <source>
        <dbReference type="ARBA" id="ARBA00023136"/>
    </source>
</evidence>
<feature type="compositionally biased region" description="Basic and acidic residues" evidence="6">
    <location>
        <begin position="78"/>
        <end position="91"/>
    </location>
</feature>
<dbReference type="EMBL" id="BAABGL010000003">
    <property type="protein sequence ID" value="GAA4385713.1"/>
    <property type="molecule type" value="Genomic_DNA"/>
</dbReference>
<evidence type="ECO:0000256" key="6">
    <source>
        <dbReference type="SAM" id="MobiDB-lite"/>
    </source>
</evidence>
<sequence>MPRILVGAIVLLTAITLYGVFDCLLRDREHIRIMPKWAWALVILLVPVFGVVLWYVFGRSSFKPRAESGPVAPDDDPEFLRRIADDVEAEKRRRRHRAEAEERARAEKHGTSAAGRSEKRTEEQSTDADPDNGPSSGATGPAPGDGQDPKPGS</sequence>
<feature type="compositionally biased region" description="Basic and acidic residues" evidence="6">
    <location>
        <begin position="98"/>
        <end position="123"/>
    </location>
</feature>
<evidence type="ECO:0000256" key="3">
    <source>
        <dbReference type="ARBA" id="ARBA00022692"/>
    </source>
</evidence>
<name>A0ABP8J5Z5_9MICO</name>
<organism evidence="9 10">
    <name type="scientific">Brevibacterium pityocampae</name>
    <dbReference type="NCBI Taxonomy" id="506594"/>
    <lineage>
        <taxon>Bacteria</taxon>
        <taxon>Bacillati</taxon>
        <taxon>Actinomycetota</taxon>
        <taxon>Actinomycetes</taxon>
        <taxon>Micrococcales</taxon>
        <taxon>Brevibacteriaceae</taxon>
        <taxon>Brevibacterium</taxon>
    </lineage>
</organism>
<feature type="transmembrane region" description="Helical" evidence="7">
    <location>
        <begin position="37"/>
        <end position="57"/>
    </location>
</feature>
<dbReference type="InterPro" id="IPR027379">
    <property type="entry name" value="CLS_N"/>
</dbReference>
<evidence type="ECO:0000313" key="9">
    <source>
        <dbReference type="EMBL" id="GAA4385713.1"/>
    </source>
</evidence>
<dbReference type="Proteomes" id="UP001500642">
    <property type="component" value="Unassembled WGS sequence"/>
</dbReference>
<evidence type="ECO:0000256" key="1">
    <source>
        <dbReference type="ARBA" id="ARBA00004651"/>
    </source>
</evidence>
<feature type="transmembrane region" description="Helical" evidence="7">
    <location>
        <begin position="6"/>
        <end position="25"/>
    </location>
</feature>
<evidence type="ECO:0000256" key="7">
    <source>
        <dbReference type="SAM" id="Phobius"/>
    </source>
</evidence>
<feature type="compositionally biased region" description="Low complexity" evidence="6">
    <location>
        <begin position="133"/>
        <end position="146"/>
    </location>
</feature>
<dbReference type="Pfam" id="PF13396">
    <property type="entry name" value="PLDc_N"/>
    <property type="match status" value="1"/>
</dbReference>
<evidence type="ECO:0000256" key="4">
    <source>
        <dbReference type="ARBA" id="ARBA00022989"/>
    </source>
</evidence>
<reference evidence="10" key="1">
    <citation type="journal article" date="2019" name="Int. J. Syst. Evol. Microbiol.">
        <title>The Global Catalogue of Microorganisms (GCM) 10K type strain sequencing project: providing services to taxonomists for standard genome sequencing and annotation.</title>
        <authorList>
            <consortium name="The Broad Institute Genomics Platform"/>
            <consortium name="The Broad Institute Genome Sequencing Center for Infectious Disease"/>
            <person name="Wu L."/>
            <person name="Ma J."/>
        </authorList>
    </citation>
    <scope>NUCLEOTIDE SEQUENCE [LARGE SCALE GENOMIC DNA]</scope>
    <source>
        <strain evidence="10">JCM 17808</strain>
    </source>
</reference>
<accession>A0ABP8J5Z5</accession>
<gene>
    <name evidence="9" type="ORF">GCM10023167_07800</name>
</gene>
<comment type="caution">
    <text evidence="9">The sequence shown here is derived from an EMBL/GenBank/DDBJ whole genome shotgun (WGS) entry which is preliminary data.</text>
</comment>
<keyword evidence="2" id="KW-1003">Cell membrane</keyword>
<dbReference type="RefSeq" id="WP_345029994.1">
    <property type="nucleotide sequence ID" value="NZ_BAABGL010000003.1"/>
</dbReference>
<evidence type="ECO:0000259" key="8">
    <source>
        <dbReference type="Pfam" id="PF13396"/>
    </source>
</evidence>
<proteinExistence type="predicted"/>
<keyword evidence="3 7" id="KW-0812">Transmembrane</keyword>
<protein>
    <recommendedName>
        <fullName evidence="8">Cardiolipin synthase N-terminal domain-containing protein</fullName>
    </recommendedName>
</protein>
<comment type="subcellular location">
    <subcellularLocation>
        <location evidence="1">Cell membrane</location>
        <topology evidence="1">Multi-pass membrane protein</topology>
    </subcellularLocation>
</comment>
<keyword evidence="4 7" id="KW-1133">Transmembrane helix</keyword>
<keyword evidence="5 7" id="KW-0472">Membrane</keyword>
<evidence type="ECO:0000256" key="2">
    <source>
        <dbReference type="ARBA" id="ARBA00022475"/>
    </source>
</evidence>
<keyword evidence="10" id="KW-1185">Reference proteome</keyword>
<evidence type="ECO:0000313" key="10">
    <source>
        <dbReference type="Proteomes" id="UP001500642"/>
    </source>
</evidence>
<feature type="region of interest" description="Disordered" evidence="6">
    <location>
        <begin position="63"/>
        <end position="153"/>
    </location>
</feature>